<dbReference type="PANTHER" id="PTHR23117">
    <property type="entry name" value="GUANYLATE KINASE-RELATED"/>
    <property type="match status" value="1"/>
</dbReference>
<reference evidence="7 8" key="1">
    <citation type="journal article" date="2015" name="Genome Announc.">
        <title>Expanding the biotechnology potential of lactobacilli through comparative genomics of 213 strains and associated genera.</title>
        <authorList>
            <person name="Sun Z."/>
            <person name="Harris H.M."/>
            <person name="McCann A."/>
            <person name="Guo C."/>
            <person name="Argimon S."/>
            <person name="Zhang W."/>
            <person name="Yang X."/>
            <person name="Jeffery I.B."/>
            <person name="Cooney J.C."/>
            <person name="Kagawa T.F."/>
            <person name="Liu W."/>
            <person name="Song Y."/>
            <person name="Salvetti E."/>
            <person name="Wrobel A."/>
            <person name="Rasinkangas P."/>
            <person name="Parkhill J."/>
            <person name="Rea M.C."/>
            <person name="O'Sullivan O."/>
            <person name="Ritari J."/>
            <person name="Douillard F.P."/>
            <person name="Paul Ross R."/>
            <person name="Yang R."/>
            <person name="Briner A.E."/>
            <person name="Felis G.E."/>
            <person name="de Vos W.M."/>
            <person name="Barrangou R."/>
            <person name="Klaenhammer T.R."/>
            <person name="Caufield P.W."/>
            <person name="Cui Y."/>
            <person name="Zhang H."/>
            <person name="O'Toole P.W."/>
        </authorList>
    </citation>
    <scope>NUCLEOTIDE SEQUENCE [LARGE SCALE GENOMIC DNA]</scope>
    <source>
        <strain evidence="7 8">DSM 19519</strain>
    </source>
</reference>
<evidence type="ECO:0000256" key="3">
    <source>
        <dbReference type="ARBA" id="ARBA00022679"/>
    </source>
</evidence>
<dbReference type="GO" id="GO:0005829">
    <property type="term" value="C:cytosol"/>
    <property type="evidence" value="ECO:0007669"/>
    <property type="project" value="TreeGrafter"/>
</dbReference>
<gene>
    <name evidence="7" type="ORF">FC92_GL002220</name>
</gene>
<evidence type="ECO:0000256" key="2">
    <source>
        <dbReference type="ARBA" id="ARBA00005790"/>
    </source>
</evidence>
<dbReference type="PANTHER" id="PTHR23117:SF13">
    <property type="entry name" value="GUANYLATE KINASE"/>
    <property type="match status" value="1"/>
</dbReference>
<comment type="caution">
    <text evidence="7">The sequence shown here is derived from an EMBL/GenBank/DDBJ whole genome shotgun (WGS) entry which is preliminary data.</text>
</comment>
<name>A0A0R1MHR1_9LACO</name>
<evidence type="ECO:0000256" key="4">
    <source>
        <dbReference type="ARBA" id="ARBA00022777"/>
    </source>
</evidence>
<dbReference type="EMBL" id="AZDX01000009">
    <property type="protein sequence ID" value="KRL07129.1"/>
    <property type="molecule type" value="Genomic_DNA"/>
</dbReference>
<dbReference type="CDD" id="cd00071">
    <property type="entry name" value="GMPK"/>
    <property type="match status" value="1"/>
</dbReference>
<dbReference type="PROSITE" id="PS50052">
    <property type="entry name" value="GUANYLATE_KINASE_2"/>
    <property type="match status" value="1"/>
</dbReference>
<dbReference type="InterPro" id="IPR027417">
    <property type="entry name" value="P-loop_NTPase"/>
</dbReference>
<keyword evidence="8" id="KW-1185">Reference proteome</keyword>
<comment type="similarity">
    <text evidence="2">Belongs to the guanylate kinase family.</text>
</comment>
<evidence type="ECO:0000256" key="5">
    <source>
        <dbReference type="ARBA" id="ARBA00048594"/>
    </source>
</evidence>
<dbReference type="RefSeq" id="WP_258236154.1">
    <property type="nucleotide sequence ID" value="NZ_CP049303.1"/>
</dbReference>
<comment type="catalytic activity">
    <reaction evidence="5">
        <text>GMP + ATP = GDP + ADP</text>
        <dbReference type="Rhea" id="RHEA:20780"/>
        <dbReference type="ChEBI" id="CHEBI:30616"/>
        <dbReference type="ChEBI" id="CHEBI:58115"/>
        <dbReference type="ChEBI" id="CHEBI:58189"/>
        <dbReference type="ChEBI" id="CHEBI:456216"/>
        <dbReference type="EC" id="2.7.4.8"/>
    </reaction>
</comment>
<evidence type="ECO:0000313" key="8">
    <source>
        <dbReference type="Proteomes" id="UP000051448"/>
    </source>
</evidence>
<dbReference type="Proteomes" id="UP000051448">
    <property type="component" value="Unassembled WGS sequence"/>
</dbReference>
<dbReference type="STRING" id="1423759.FC92_GL002220"/>
<evidence type="ECO:0000313" key="7">
    <source>
        <dbReference type="EMBL" id="KRL07129.1"/>
    </source>
</evidence>
<organism evidence="7 8">
    <name type="scientific">Liquorilactobacillus hordei DSM 19519</name>
    <dbReference type="NCBI Taxonomy" id="1423759"/>
    <lineage>
        <taxon>Bacteria</taxon>
        <taxon>Bacillati</taxon>
        <taxon>Bacillota</taxon>
        <taxon>Bacilli</taxon>
        <taxon>Lactobacillales</taxon>
        <taxon>Lactobacillaceae</taxon>
        <taxon>Liquorilactobacillus</taxon>
    </lineage>
</organism>
<dbReference type="Pfam" id="PF00625">
    <property type="entry name" value="Guanylate_kin"/>
    <property type="match status" value="1"/>
</dbReference>
<evidence type="ECO:0000259" key="6">
    <source>
        <dbReference type="PROSITE" id="PS50052"/>
    </source>
</evidence>
<proteinExistence type="inferred from homology"/>
<keyword evidence="4 7" id="KW-0418">Kinase</keyword>
<comment type="function">
    <text evidence="1">Essential for recycling GMP and indirectly, cGMP.</text>
</comment>
<dbReference type="SMART" id="SM00072">
    <property type="entry name" value="GuKc"/>
    <property type="match status" value="1"/>
</dbReference>
<dbReference type="Gene3D" id="3.40.50.300">
    <property type="entry name" value="P-loop containing nucleotide triphosphate hydrolases"/>
    <property type="match status" value="1"/>
</dbReference>
<dbReference type="InterPro" id="IPR008145">
    <property type="entry name" value="GK/Ca_channel_bsu"/>
</dbReference>
<dbReference type="InterPro" id="IPR008144">
    <property type="entry name" value="Guanylate_kin-like_dom"/>
</dbReference>
<dbReference type="GeneID" id="98310155"/>
<dbReference type="AlphaFoldDB" id="A0A0R1MHR1"/>
<dbReference type="PATRIC" id="fig|1423759.3.peg.2324"/>
<feature type="domain" description="Guanylate kinase-like" evidence="6">
    <location>
        <begin position="3"/>
        <end position="182"/>
    </location>
</feature>
<protein>
    <submittedName>
        <fullName evidence="7">Guanylate kinase</fullName>
    </submittedName>
</protein>
<accession>A0A0R1MHR1</accession>
<keyword evidence="3" id="KW-0808">Transferase</keyword>
<sequence>MMKTLIVICGAPGSGKTTIQNYLSEKYGFQRVITHTTRPPRIKEKNKVDYYFESKNSFFENHFIEYVEYAGYLYGSSYEGLELALRKTDTATIVLETEGVLSYKKAIKDMQVLFWYVKVPDIKQLAVRILKRGESEKEAAKRLASAEAKRDMRISTRLEPFCEIIENGNWQETTKIVDRVLKDAGVKKV</sequence>
<dbReference type="SUPFAM" id="SSF52540">
    <property type="entry name" value="P-loop containing nucleoside triphosphate hydrolases"/>
    <property type="match status" value="1"/>
</dbReference>
<evidence type="ECO:0000256" key="1">
    <source>
        <dbReference type="ARBA" id="ARBA00003531"/>
    </source>
</evidence>
<dbReference type="GO" id="GO:0004385">
    <property type="term" value="F:GMP kinase activity"/>
    <property type="evidence" value="ECO:0007669"/>
    <property type="project" value="UniProtKB-EC"/>
</dbReference>